<dbReference type="EMBL" id="BPUS01000001">
    <property type="protein sequence ID" value="GJH24013.1"/>
    <property type="molecule type" value="Genomic_DNA"/>
</dbReference>
<dbReference type="SUPFAM" id="SSF55729">
    <property type="entry name" value="Acyl-CoA N-acyltransferases (Nat)"/>
    <property type="match status" value="1"/>
</dbReference>
<dbReference type="RefSeq" id="WP_238210344.1">
    <property type="nucleotide sequence ID" value="NZ_BPUS01000001.1"/>
</dbReference>
<dbReference type="PANTHER" id="PTHR43072">
    <property type="entry name" value="N-ACETYLTRANSFERASE"/>
    <property type="match status" value="1"/>
</dbReference>
<comment type="caution">
    <text evidence="2">The sequence shown here is derived from an EMBL/GenBank/DDBJ whole genome shotgun (WGS) entry which is preliminary data.</text>
</comment>
<evidence type="ECO:0000313" key="2">
    <source>
        <dbReference type="EMBL" id="GJH24013.1"/>
    </source>
</evidence>
<dbReference type="AlphaFoldDB" id="A0AA37MGT1"/>
<dbReference type="GO" id="GO:0016747">
    <property type="term" value="F:acyltransferase activity, transferring groups other than amino-acyl groups"/>
    <property type="evidence" value="ECO:0007669"/>
    <property type="project" value="InterPro"/>
</dbReference>
<dbReference type="Gene3D" id="3.40.630.30">
    <property type="match status" value="1"/>
</dbReference>
<accession>A0AA37MGT1</accession>
<name>A0AA37MGT1_9BURK</name>
<proteinExistence type="predicted"/>
<evidence type="ECO:0000313" key="3">
    <source>
        <dbReference type="Proteomes" id="UP001055111"/>
    </source>
</evidence>
<feature type="domain" description="N-acetyltransferase" evidence="1">
    <location>
        <begin position="9"/>
        <end position="172"/>
    </location>
</feature>
<reference evidence="2" key="1">
    <citation type="submission" date="2022-09" db="EMBL/GenBank/DDBJ databases">
        <title>Isolation and characterization of 3-chlorobenzoate degrading bacteria from soils in Shizuoka.</title>
        <authorList>
            <person name="Ifat A."/>
            <person name="Ogawa N."/>
            <person name="Kimbara K."/>
            <person name="Moriuchi R."/>
            <person name="Dohra H."/>
            <person name="Shintani M."/>
        </authorList>
    </citation>
    <scope>NUCLEOTIDE SEQUENCE</scope>
    <source>
        <strain evidence="2">19CS4-2</strain>
    </source>
</reference>
<dbReference type="PANTHER" id="PTHR43072:SF8">
    <property type="entry name" value="ACYLTRANSFERASE FABY-RELATED"/>
    <property type="match status" value="1"/>
</dbReference>
<dbReference type="PROSITE" id="PS51186">
    <property type="entry name" value="GNAT"/>
    <property type="match status" value="1"/>
</dbReference>
<protein>
    <submittedName>
        <fullName evidence="2">N-acetyltransferase family protein</fullName>
    </submittedName>
</protein>
<organism evidence="2 3">
    <name type="scientific">Caballeronia novacaledonica</name>
    <dbReference type="NCBI Taxonomy" id="1544861"/>
    <lineage>
        <taxon>Bacteria</taxon>
        <taxon>Pseudomonadati</taxon>
        <taxon>Pseudomonadota</taxon>
        <taxon>Betaproteobacteria</taxon>
        <taxon>Burkholderiales</taxon>
        <taxon>Burkholderiaceae</taxon>
        <taxon>Caballeronia</taxon>
    </lineage>
</organism>
<dbReference type="InterPro" id="IPR000182">
    <property type="entry name" value="GNAT_dom"/>
</dbReference>
<dbReference type="Proteomes" id="UP001055111">
    <property type="component" value="Unassembled WGS sequence"/>
</dbReference>
<sequence>MNSHDCPRPLVRDAAPGDFDAIARIYSHYVEHALATFEEVAPSVDDMRARHAAIAAAGLPYLVAELDGRLAGYAYASAYRPRSAYRHTIEDSVYVAEGSGRSGIGFALLTALIERCERGPWRQMIAVIGNSGNAGSIALHARLGFEHVGVLRDVGFKHGRWVDTVLMQRALNTASDAAA</sequence>
<evidence type="ECO:0000259" key="1">
    <source>
        <dbReference type="PROSITE" id="PS51186"/>
    </source>
</evidence>
<dbReference type="CDD" id="cd04301">
    <property type="entry name" value="NAT_SF"/>
    <property type="match status" value="1"/>
</dbReference>
<dbReference type="InterPro" id="IPR016181">
    <property type="entry name" value="Acyl_CoA_acyltransferase"/>
</dbReference>
<dbReference type="Pfam" id="PF13420">
    <property type="entry name" value="Acetyltransf_4"/>
    <property type="match status" value="1"/>
</dbReference>
<gene>
    <name evidence="2" type="ORF">CBA19CS42_05875</name>
</gene>